<reference evidence="1 2" key="1">
    <citation type="journal article" date="2019" name="Sci. Rep.">
        <title>Orb-weaving spider Araneus ventricosus genome elucidates the spidroin gene catalogue.</title>
        <authorList>
            <person name="Kono N."/>
            <person name="Nakamura H."/>
            <person name="Ohtoshi R."/>
            <person name="Moran D.A.P."/>
            <person name="Shinohara A."/>
            <person name="Yoshida Y."/>
            <person name="Fujiwara M."/>
            <person name="Mori M."/>
            <person name="Tomita M."/>
            <person name="Arakawa K."/>
        </authorList>
    </citation>
    <scope>NUCLEOTIDE SEQUENCE [LARGE SCALE GENOMIC DNA]</scope>
</reference>
<evidence type="ECO:0000313" key="1">
    <source>
        <dbReference type="EMBL" id="GBM58132.1"/>
    </source>
</evidence>
<name>A0A4Y2GVU7_ARAVE</name>
<proteinExistence type="predicted"/>
<dbReference type="EMBL" id="BGPR01001623">
    <property type="protein sequence ID" value="GBM58132.1"/>
    <property type="molecule type" value="Genomic_DNA"/>
</dbReference>
<accession>A0A4Y2GVU7</accession>
<dbReference type="AlphaFoldDB" id="A0A4Y2GVU7"/>
<keyword evidence="2" id="KW-1185">Reference proteome</keyword>
<gene>
    <name evidence="1" type="ORF">AVEN_125018_1</name>
</gene>
<evidence type="ECO:0000313" key="2">
    <source>
        <dbReference type="Proteomes" id="UP000499080"/>
    </source>
</evidence>
<comment type="caution">
    <text evidence="1">The sequence shown here is derived from an EMBL/GenBank/DDBJ whole genome shotgun (WGS) entry which is preliminary data.</text>
</comment>
<organism evidence="1 2">
    <name type="scientific">Araneus ventricosus</name>
    <name type="common">Orbweaver spider</name>
    <name type="synonym">Epeira ventricosa</name>
    <dbReference type="NCBI Taxonomy" id="182803"/>
    <lineage>
        <taxon>Eukaryota</taxon>
        <taxon>Metazoa</taxon>
        <taxon>Ecdysozoa</taxon>
        <taxon>Arthropoda</taxon>
        <taxon>Chelicerata</taxon>
        <taxon>Arachnida</taxon>
        <taxon>Araneae</taxon>
        <taxon>Araneomorphae</taxon>
        <taxon>Entelegynae</taxon>
        <taxon>Araneoidea</taxon>
        <taxon>Araneidae</taxon>
        <taxon>Araneus</taxon>
    </lineage>
</organism>
<protein>
    <submittedName>
        <fullName evidence="1">Uncharacterized protein</fullName>
    </submittedName>
</protein>
<dbReference type="Proteomes" id="UP000499080">
    <property type="component" value="Unassembled WGS sequence"/>
</dbReference>
<sequence>MGISDEAGPCCFASTSSSSLLNVGGGQEICRTEKLYLKFREWCSATSSIGIERVPIFAPTKPKKDGHYHNQKACVTKGVQSNLGSLAFRMSL</sequence>